<keyword evidence="5" id="KW-0862">Zinc</keyword>
<evidence type="ECO:0000256" key="1">
    <source>
        <dbReference type="ARBA" id="ARBA00000553"/>
    </source>
</evidence>
<evidence type="ECO:0000256" key="9">
    <source>
        <dbReference type="SAM" id="MobiDB-lite"/>
    </source>
</evidence>
<dbReference type="GO" id="GO:0017061">
    <property type="term" value="F:S-methyl-5-thioadenosine phosphorylase activity"/>
    <property type="evidence" value="ECO:0007669"/>
    <property type="project" value="UniProtKB-EC"/>
</dbReference>
<dbReference type="Proteomes" id="UP000503820">
    <property type="component" value="Unassembled WGS sequence"/>
</dbReference>
<comment type="similarity">
    <text evidence="2">Belongs to the purine nucleoside phosphorylase YfiH/LACC1 family.</text>
</comment>
<protein>
    <submittedName>
        <fullName evidence="10">Multicopper polyphenol oxidase</fullName>
    </submittedName>
</protein>
<dbReference type="InterPro" id="IPR011324">
    <property type="entry name" value="Cytotoxic_necrot_fac-like_cat"/>
</dbReference>
<feature type="region of interest" description="Disordered" evidence="9">
    <location>
        <begin position="80"/>
        <end position="99"/>
    </location>
</feature>
<evidence type="ECO:0000256" key="6">
    <source>
        <dbReference type="ARBA" id="ARBA00047989"/>
    </source>
</evidence>
<keyword evidence="3" id="KW-0808">Transferase</keyword>
<dbReference type="InterPro" id="IPR003730">
    <property type="entry name" value="Cu_polyphenol_OxRdtase"/>
</dbReference>
<dbReference type="Gene3D" id="3.60.140.10">
    <property type="entry name" value="CNF1/YfiH-like putative cysteine hydrolases"/>
    <property type="match status" value="1"/>
</dbReference>
<comment type="catalytic activity">
    <reaction evidence="6">
        <text>adenosine + H2O + H(+) = inosine + NH4(+)</text>
        <dbReference type="Rhea" id="RHEA:24408"/>
        <dbReference type="ChEBI" id="CHEBI:15377"/>
        <dbReference type="ChEBI" id="CHEBI:15378"/>
        <dbReference type="ChEBI" id="CHEBI:16335"/>
        <dbReference type="ChEBI" id="CHEBI:17596"/>
        <dbReference type="ChEBI" id="CHEBI:28938"/>
        <dbReference type="EC" id="3.5.4.4"/>
    </reaction>
    <physiologicalReaction direction="left-to-right" evidence="6">
        <dbReference type="Rhea" id="RHEA:24409"/>
    </physiologicalReaction>
</comment>
<evidence type="ECO:0000256" key="2">
    <source>
        <dbReference type="ARBA" id="ARBA00007353"/>
    </source>
</evidence>
<sequence length="250" mass="26990">MAVDYIPFRFPGIDSVRCAFQTRCGGAGGEGPFGGANISHDVGDAPDTVAENRRLLMAGLGVDSWCELKQVHGDVLVFDPSSVPPDAPGTTEADGAATDEPGRVLVIKTADCQPILLAHAGGGHIAALHAGWRGNRMGFVQTGVARFCERYGLDPADVRAVRGPSLGPAMAEFVNFSMEWGPDWTRWHDAAARTMDLWSLTRHQLMQAGLSEGSIFGLDLCTHTLEGMFFSYRRENRCGRQASLIWITAE</sequence>
<proteinExistence type="inferred from homology"/>
<evidence type="ECO:0000313" key="11">
    <source>
        <dbReference type="Proteomes" id="UP000503820"/>
    </source>
</evidence>
<dbReference type="CDD" id="cd16833">
    <property type="entry name" value="YfiH"/>
    <property type="match status" value="1"/>
</dbReference>
<keyword evidence="4" id="KW-0479">Metal-binding</keyword>
<dbReference type="AlphaFoldDB" id="A0A7J0BZ64"/>
<evidence type="ECO:0000256" key="8">
    <source>
        <dbReference type="ARBA" id="ARBA00049893"/>
    </source>
</evidence>
<evidence type="ECO:0000256" key="4">
    <source>
        <dbReference type="ARBA" id="ARBA00022723"/>
    </source>
</evidence>
<dbReference type="InterPro" id="IPR038371">
    <property type="entry name" value="Cu_polyphenol_OxRdtase_sf"/>
</dbReference>
<evidence type="ECO:0000313" key="10">
    <source>
        <dbReference type="EMBL" id="GFM38485.1"/>
    </source>
</evidence>
<dbReference type="SUPFAM" id="SSF64438">
    <property type="entry name" value="CNF1/YfiH-like putative cysteine hydrolases"/>
    <property type="match status" value="1"/>
</dbReference>
<comment type="catalytic activity">
    <reaction evidence="7">
        <text>adenosine + phosphate = alpha-D-ribose 1-phosphate + adenine</text>
        <dbReference type="Rhea" id="RHEA:27642"/>
        <dbReference type="ChEBI" id="CHEBI:16335"/>
        <dbReference type="ChEBI" id="CHEBI:16708"/>
        <dbReference type="ChEBI" id="CHEBI:43474"/>
        <dbReference type="ChEBI" id="CHEBI:57720"/>
        <dbReference type="EC" id="2.4.2.1"/>
    </reaction>
    <physiologicalReaction direction="left-to-right" evidence="7">
        <dbReference type="Rhea" id="RHEA:27643"/>
    </physiologicalReaction>
</comment>
<comment type="catalytic activity">
    <reaction evidence="8">
        <text>S-methyl-5'-thioadenosine + phosphate = 5-(methylsulfanyl)-alpha-D-ribose 1-phosphate + adenine</text>
        <dbReference type="Rhea" id="RHEA:11852"/>
        <dbReference type="ChEBI" id="CHEBI:16708"/>
        <dbReference type="ChEBI" id="CHEBI:17509"/>
        <dbReference type="ChEBI" id="CHEBI:43474"/>
        <dbReference type="ChEBI" id="CHEBI:58533"/>
        <dbReference type="EC" id="2.4.2.28"/>
    </reaction>
    <physiologicalReaction direction="left-to-right" evidence="8">
        <dbReference type="Rhea" id="RHEA:11853"/>
    </physiologicalReaction>
</comment>
<dbReference type="PANTHER" id="PTHR30616:SF3">
    <property type="entry name" value="PURINE NUCLEOSIDE PHOSPHORYLASE"/>
    <property type="match status" value="1"/>
</dbReference>
<evidence type="ECO:0000256" key="7">
    <source>
        <dbReference type="ARBA" id="ARBA00048968"/>
    </source>
</evidence>
<keyword evidence="11" id="KW-1185">Reference proteome</keyword>
<dbReference type="RefSeq" id="WP_174411101.1">
    <property type="nucleotide sequence ID" value="NZ_BLVP01000043.1"/>
</dbReference>
<accession>A0A7J0BZ64</accession>
<evidence type="ECO:0000256" key="3">
    <source>
        <dbReference type="ARBA" id="ARBA00022679"/>
    </source>
</evidence>
<name>A0A7J0BZ64_9BACT</name>
<dbReference type="Pfam" id="PF02578">
    <property type="entry name" value="Cu-oxidase_4"/>
    <property type="match status" value="1"/>
</dbReference>
<comment type="catalytic activity">
    <reaction evidence="1">
        <text>inosine + phosphate = alpha-D-ribose 1-phosphate + hypoxanthine</text>
        <dbReference type="Rhea" id="RHEA:27646"/>
        <dbReference type="ChEBI" id="CHEBI:17368"/>
        <dbReference type="ChEBI" id="CHEBI:17596"/>
        <dbReference type="ChEBI" id="CHEBI:43474"/>
        <dbReference type="ChEBI" id="CHEBI:57720"/>
        <dbReference type="EC" id="2.4.2.1"/>
    </reaction>
    <physiologicalReaction direction="left-to-right" evidence="1">
        <dbReference type="Rhea" id="RHEA:27647"/>
    </physiologicalReaction>
</comment>
<reference evidence="10 11" key="1">
    <citation type="submission" date="2020-05" db="EMBL/GenBank/DDBJ databases">
        <title>Draft genome sequence of Desulfovibrio psychrotolerans JS1T.</title>
        <authorList>
            <person name="Ueno A."/>
            <person name="Tamazawa S."/>
            <person name="Tamamura S."/>
            <person name="Murakami T."/>
            <person name="Kiyama T."/>
            <person name="Inomata H."/>
            <person name="Amano Y."/>
            <person name="Miyakawa K."/>
            <person name="Tamaki H."/>
            <person name="Naganuma T."/>
            <person name="Kaneko K."/>
        </authorList>
    </citation>
    <scope>NUCLEOTIDE SEQUENCE [LARGE SCALE GENOMIC DNA]</scope>
    <source>
        <strain evidence="10 11">JS1</strain>
    </source>
</reference>
<dbReference type="EMBL" id="BLVP01000043">
    <property type="protein sequence ID" value="GFM38485.1"/>
    <property type="molecule type" value="Genomic_DNA"/>
</dbReference>
<dbReference type="GO" id="GO:0005507">
    <property type="term" value="F:copper ion binding"/>
    <property type="evidence" value="ECO:0007669"/>
    <property type="project" value="TreeGrafter"/>
</dbReference>
<dbReference type="PANTHER" id="PTHR30616">
    <property type="entry name" value="UNCHARACTERIZED PROTEIN YFIH"/>
    <property type="match status" value="1"/>
</dbReference>
<comment type="caution">
    <text evidence="10">The sequence shown here is derived from an EMBL/GenBank/DDBJ whole genome shotgun (WGS) entry which is preliminary data.</text>
</comment>
<gene>
    <name evidence="10" type="ORF">DSM19430T_31690</name>
</gene>
<evidence type="ECO:0000256" key="5">
    <source>
        <dbReference type="ARBA" id="ARBA00022833"/>
    </source>
</evidence>
<organism evidence="10 11">
    <name type="scientific">Desulfovibrio psychrotolerans</name>
    <dbReference type="NCBI Taxonomy" id="415242"/>
    <lineage>
        <taxon>Bacteria</taxon>
        <taxon>Pseudomonadati</taxon>
        <taxon>Thermodesulfobacteriota</taxon>
        <taxon>Desulfovibrionia</taxon>
        <taxon>Desulfovibrionales</taxon>
        <taxon>Desulfovibrionaceae</taxon>
        <taxon>Desulfovibrio</taxon>
    </lineage>
</organism>